<evidence type="ECO:0000313" key="11">
    <source>
        <dbReference type="EMBL" id="HAB5843570.1"/>
    </source>
</evidence>
<evidence type="ECO:0000313" key="5">
    <source>
        <dbReference type="EMBL" id="HAB3925992.1"/>
    </source>
</evidence>
<comment type="caution">
    <text evidence="13">The sequence shown here is derived from an EMBL/GenBank/DDBJ whole genome shotgun (WGS) entry which is preliminary data.</text>
</comment>
<dbReference type="EMBL" id="DAAGVB010000114">
    <property type="protein sequence ID" value="HAB4676494.1"/>
    <property type="molecule type" value="Genomic_DNA"/>
</dbReference>
<dbReference type="EMBL" id="DAAFWI010000075">
    <property type="protein sequence ID" value="HAB1778278.1"/>
    <property type="molecule type" value="Genomic_DNA"/>
</dbReference>
<dbReference type="EMBL" id="DAAGOS010000130">
    <property type="protein sequence ID" value="HAB3925992.1"/>
    <property type="molecule type" value="Genomic_DNA"/>
</dbReference>
<evidence type="ECO:0000313" key="6">
    <source>
        <dbReference type="EMBL" id="HAB3980221.1"/>
    </source>
</evidence>
<reference evidence="13" key="2">
    <citation type="submission" date="2019-10" db="EMBL/GenBank/DDBJ databases">
        <authorList>
            <consortium name="NCBI Pathogen Detection Project"/>
        </authorList>
    </citation>
    <scope>NUCLEOTIDE SEQUENCE</scope>
    <source>
        <strain evidence="13">Salmonella enterica</strain>
    </source>
</reference>
<sequence length="143" mass="16789">MCNNITLSQEEKFIQLIDKYITQHRDDAINAVFYRKLYVLFVGYHLKYYYSRKQYCNSCFHVDNIMQMFTGVVSSLRANVLIKLNNSHTMLYCLNGLVDYISGNLMEVEQLYANLLAQYERKSISHSLNYVPPPIGGRKRLWG</sequence>
<evidence type="ECO:0000313" key="9">
    <source>
        <dbReference type="EMBL" id="HAB4676494.1"/>
    </source>
</evidence>
<dbReference type="EMBL" id="DAAFYE010000097">
    <property type="protein sequence ID" value="HAB1993858.1"/>
    <property type="molecule type" value="Genomic_DNA"/>
</dbReference>
<dbReference type="EMBL" id="DAAGBA010000146">
    <property type="protein sequence ID" value="HAB2327629.1"/>
    <property type="molecule type" value="Genomic_DNA"/>
</dbReference>
<dbReference type="EMBL" id="DAAGTE010000149">
    <property type="protein sequence ID" value="HAB4459034.1"/>
    <property type="molecule type" value="Genomic_DNA"/>
</dbReference>
<evidence type="ECO:0000313" key="12">
    <source>
        <dbReference type="EMBL" id="HAE1267195.1"/>
    </source>
</evidence>
<dbReference type="EMBL" id="DAAGQE010000091">
    <property type="protein sequence ID" value="HAB4102399.1"/>
    <property type="molecule type" value="Genomic_DNA"/>
</dbReference>
<evidence type="ECO:0000313" key="8">
    <source>
        <dbReference type="EMBL" id="HAB4459034.1"/>
    </source>
</evidence>
<evidence type="ECO:0000313" key="4">
    <source>
        <dbReference type="EMBL" id="HAB2327629.1"/>
    </source>
</evidence>
<evidence type="ECO:0000313" key="2">
    <source>
        <dbReference type="EMBL" id="HAB1993858.1"/>
    </source>
</evidence>
<evidence type="ECO:0000313" key="7">
    <source>
        <dbReference type="EMBL" id="HAB4102399.1"/>
    </source>
</evidence>
<dbReference type="EMBL" id="DAAQXJ010000211">
    <property type="protein sequence ID" value="HAE1267195.1"/>
    <property type="molecule type" value="Genomic_DNA"/>
</dbReference>
<protein>
    <submittedName>
        <fullName evidence="13">Uncharacterized protein</fullName>
    </submittedName>
</protein>
<reference evidence="13" key="1">
    <citation type="journal article" date="2018" name="Genome Biol.">
        <title>SKESA: strategic k-mer extension for scrupulous assemblies.</title>
        <authorList>
            <person name="Souvorov A."/>
            <person name="Agarwala R."/>
            <person name="Lipman D.J."/>
        </authorList>
    </citation>
    <scope>NUCLEOTIDE SEQUENCE</scope>
    <source>
        <strain evidence="13">Salmonella enterica</strain>
    </source>
</reference>
<evidence type="ECO:0000313" key="1">
    <source>
        <dbReference type="EMBL" id="HAB1778278.1"/>
    </source>
</evidence>
<evidence type="ECO:0000313" key="3">
    <source>
        <dbReference type="EMBL" id="HAB2187416.1"/>
    </source>
</evidence>
<proteinExistence type="predicted"/>
<dbReference type="EMBL" id="DAAQZS010000007">
    <property type="protein sequence ID" value="HAE1474250.1"/>
    <property type="molecule type" value="Genomic_DNA"/>
</dbReference>
<accession>A0A726RVC4</accession>
<organism evidence="13">
    <name type="scientific">Salmonella diarizonae</name>
    <dbReference type="NCBI Taxonomy" id="59204"/>
    <lineage>
        <taxon>Bacteria</taxon>
        <taxon>Pseudomonadati</taxon>
        <taxon>Pseudomonadota</taxon>
        <taxon>Gammaproteobacteria</taxon>
        <taxon>Enterobacterales</taxon>
        <taxon>Enterobacteriaceae</taxon>
        <taxon>Salmonella</taxon>
    </lineage>
</organism>
<name>A0A726RVC4_SALDZ</name>
<dbReference type="EMBL" id="DAAGPC010000110">
    <property type="protein sequence ID" value="HAB3980221.1"/>
    <property type="molecule type" value="Genomic_DNA"/>
</dbReference>
<dbReference type="EMBL" id="DAAGVL010000058">
    <property type="protein sequence ID" value="HAB4722143.1"/>
    <property type="molecule type" value="Genomic_DNA"/>
</dbReference>
<gene>
    <name evidence="12" type="ORF">G2916_22520</name>
    <name evidence="13" type="ORF">G3A00_09670</name>
    <name evidence="2" type="ORF">GB088_22680</name>
    <name evidence="11" type="ORF">GB246_23000</name>
    <name evidence="4" type="ORF">GB337_22425</name>
    <name evidence="3" type="ORF">GB348_23095</name>
    <name evidence="5" type="ORF">GBV97_22180</name>
    <name evidence="6" type="ORF">GBX19_22470</name>
    <name evidence="1" type="ORF">GBY11_22960</name>
    <name evidence="7" type="ORF">GBY15_22815</name>
    <name evidence="8" type="ORF">GBY49_22650</name>
    <name evidence="9" type="ORF">GBZ12_22455</name>
    <name evidence="10" type="ORF">GBZ37_22770</name>
</gene>
<dbReference type="EMBL" id="DAAHFA010000058">
    <property type="protein sequence ID" value="HAB5843570.1"/>
    <property type="molecule type" value="Genomic_DNA"/>
</dbReference>
<dbReference type="EMBL" id="DAAFZM010000063">
    <property type="protein sequence ID" value="HAB2187416.1"/>
    <property type="molecule type" value="Genomic_DNA"/>
</dbReference>
<evidence type="ECO:0000313" key="10">
    <source>
        <dbReference type="EMBL" id="HAB4722143.1"/>
    </source>
</evidence>
<evidence type="ECO:0000313" key="13">
    <source>
        <dbReference type="EMBL" id="HAE1474250.1"/>
    </source>
</evidence>
<dbReference type="AlphaFoldDB" id="A0A726RVC4"/>